<accession>A0AAP2GKT6</accession>
<dbReference type="Gene3D" id="1.25.40.10">
    <property type="entry name" value="Tetratricopeptide repeat domain"/>
    <property type="match status" value="1"/>
</dbReference>
<comment type="caution">
    <text evidence="2">The sequence shown here is derived from an EMBL/GenBank/DDBJ whole genome shotgun (WGS) entry which is preliminary data.</text>
</comment>
<dbReference type="Proteomes" id="UP001319180">
    <property type="component" value="Unassembled WGS sequence"/>
</dbReference>
<evidence type="ECO:0008006" key="4">
    <source>
        <dbReference type="Google" id="ProtNLM"/>
    </source>
</evidence>
<dbReference type="PANTHER" id="PTHR37422:SF13">
    <property type="entry name" value="LIPOPOLYSACCHARIDE BIOSYNTHESIS PROTEIN PA4999-RELATED"/>
    <property type="match status" value="1"/>
</dbReference>
<dbReference type="AlphaFoldDB" id="A0AAP2GKT6"/>
<dbReference type="EMBL" id="JAHESC010000089">
    <property type="protein sequence ID" value="MBT1690801.1"/>
    <property type="molecule type" value="Genomic_DNA"/>
</dbReference>
<feature type="transmembrane region" description="Helical" evidence="1">
    <location>
        <begin position="179"/>
        <end position="210"/>
    </location>
</feature>
<dbReference type="RefSeq" id="WP_254094604.1">
    <property type="nucleotide sequence ID" value="NZ_JAHESC010000089.1"/>
</dbReference>
<feature type="transmembrane region" description="Helical" evidence="1">
    <location>
        <begin position="216"/>
        <end position="234"/>
    </location>
</feature>
<dbReference type="InterPro" id="IPR011990">
    <property type="entry name" value="TPR-like_helical_dom_sf"/>
</dbReference>
<dbReference type="PANTHER" id="PTHR37422">
    <property type="entry name" value="TEICHURONIC ACID BIOSYNTHESIS PROTEIN TUAE"/>
    <property type="match status" value="1"/>
</dbReference>
<evidence type="ECO:0000313" key="2">
    <source>
        <dbReference type="EMBL" id="MBT1690801.1"/>
    </source>
</evidence>
<dbReference type="InterPro" id="IPR051533">
    <property type="entry name" value="WaaL-like"/>
</dbReference>
<keyword evidence="3" id="KW-1185">Reference proteome</keyword>
<feature type="transmembrane region" description="Helical" evidence="1">
    <location>
        <begin position="299"/>
        <end position="319"/>
    </location>
</feature>
<feature type="transmembrane region" description="Helical" evidence="1">
    <location>
        <begin position="112"/>
        <end position="133"/>
    </location>
</feature>
<feature type="transmembrane region" description="Helical" evidence="1">
    <location>
        <begin position="145"/>
        <end position="167"/>
    </location>
</feature>
<sequence>MAYPSVLLTKFLFLILVCGILTVAALDSSLYYCNLAGYLFIFIVPAFLVKDLISRMPLKRRPSIIEALYVGWCIIVGITQTLFVKQLGASALMTLCSGLFIVTCTKEWAGKMLGALFTATLLLCTYFLADYYYHLLAFKQTRDIIGIFYNSGPFSIFVSLFWPLALIRYCRGYKVQASLYFGLTLLLLSITLSRTSIGIAFLSTAAFFLTRIKAKHLVGAIALLIFTSAFLFWLKPTSVIGRLCVWKVTSGLFLKNRTWGVGLSNFTNAYNSYKATVPEELCSEFLDKVDYPFNEPIKIFVEGGVISGAFLTTIALLTFNSLSRRRGRYNAKLAIAAAIVPPFLFSYPLSSLPLSLVIVCYLVILKPNRVILKPNRVILKPNRVILKPNRRLALTQWHAWKVKTCIVLVLIALLSCLYPAFKQIRTEIDLSNFLYEYANPEIPRSIVFENNAHLRQHPIFAAHHGKYLVNSGRYKEAIAVNEYASNHIADPMLLCTLAEALSASAMTSEAEIVLQRAIWMAPKRIYPRFQLFKLYLAIGDNKQARDIGGIILSRTEGSKNVAAVEMRQFVLAHL</sequence>
<proteinExistence type="predicted"/>
<feature type="transmembrane region" description="Helical" evidence="1">
    <location>
        <begin position="35"/>
        <end position="53"/>
    </location>
</feature>
<reference evidence="2 3" key="1">
    <citation type="submission" date="2021-05" db="EMBL/GenBank/DDBJ databases">
        <title>A Polyphasic approach of four new species of the genus Ohtaekwangia: Ohtaekwangia histidinii sp. nov., Ohtaekwangia cretensis sp. nov., Ohtaekwangia indiensis sp. nov., Ohtaekwangia reichenbachii sp. nov. from diverse environment.</title>
        <authorList>
            <person name="Octaviana S."/>
        </authorList>
    </citation>
    <scope>NUCLEOTIDE SEQUENCE [LARGE SCALE GENOMIC DNA]</scope>
    <source>
        <strain evidence="2 3">PWU37</strain>
    </source>
</reference>
<protein>
    <recommendedName>
        <fullName evidence="4">O-antigen polymerase</fullName>
    </recommendedName>
</protein>
<name>A0AAP2GKT6_9BACT</name>
<keyword evidence="1" id="KW-0812">Transmembrane</keyword>
<keyword evidence="1" id="KW-0472">Membrane</keyword>
<dbReference type="SUPFAM" id="SSF48452">
    <property type="entry name" value="TPR-like"/>
    <property type="match status" value="1"/>
</dbReference>
<keyword evidence="1" id="KW-1133">Transmembrane helix</keyword>
<feature type="transmembrane region" description="Helical" evidence="1">
    <location>
        <begin position="400"/>
        <end position="421"/>
    </location>
</feature>
<feature type="transmembrane region" description="Helical" evidence="1">
    <location>
        <begin position="65"/>
        <end position="83"/>
    </location>
</feature>
<organism evidence="2 3">
    <name type="scientific">Dawidia soli</name>
    <dbReference type="NCBI Taxonomy" id="2782352"/>
    <lineage>
        <taxon>Bacteria</taxon>
        <taxon>Pseudomonadati</taxon>
        <taxon>Bacteroidota</taxon>
        <taxon>Cytophagia</taxon>
        <taxon>Cytophagales</taxon>
        <taxon>Chryseotaleaceae</taxon>
        <taxon>Dawidia</taxon>
    </lineage>
</organism>
<gene>
    <name evidence="2" type="ORF">KK078_29825</name>
</gene>
<evidence type="ECO:0000256" key="1">
    <source>
        <dbReference type="SAM" id="Phobius"/>
    </source>
</evidence>
<feature type="transmembrane region" description="Helical" evidence="1">
    <location>
        <begin position="339"/>
        <end position="364"/>
    </location>
</feature>
<evidence type="ECO:0000313" key="3">
    <source>
        <dbReference type="Proteomes" id="UP001319180"/>
    </source>
</evidence>